<proteinExistence type="predicted"/>
<reference evidence="1 2" key="1">
    <citation type="submission" date="2020-12" db="EMBL/GenBank/DDBJ databases">
        <title>Draft genome sequences of nine environmental bacterial isolates colonizing plastic.</title>
        <authorList>
            <person name="Borre I."/>
            <person name="Sonnenschein E.C."/>
        </authorList>
    </citation>
    <scope>NUCLEOTIDE SEQUENCE [LARGE SCALE GENOMIC DNA]</scope>
    <source>
        <strain evidence="1 2">IB30</strain>
    </source>
</reference>
<gene>
    <name evidence="1" type="ORF">JEU11_05695</name>
</gene>
<organism evidence="1 2">
    <name type="scientific">Paraglaciecola chathamensis</name>
    <dbReference type="NCBI Taxonomy" id="368405"/>
    <lineage>
        <taxon>Bacteria</taxon>
        <taxon>Pseudomonadati</taxon>
        <taxon>Pseudomonadota</taxon>
        <taxon>Gammaproteobacteria</taxon>
        <taxon>Alteromonadales</taxon>
        <taxon>Alteromonadaceae</taxon>
        <taxon>Paraglaciecola</taxon>
    </lineage>
</organism>
<protein>
    <submittedName>
        <fullName evidence="1">WbqC family protein</fullName>
    </submittedName>
</protein>
<dbReference type="Proteomes" id="UP000649232">
    <property type="component" value="Unassembled WGS sequence"/>
</dbReference>
<accession>A0ABS0WBV5</accession>
<dbReference type="Pfam" id="PF08889">
    <property type="entry name" value="WbqC"/>
    <property type="match status" value="1"/>
</dbReference>
<dbReference type="RefSeq" id="WP_198823977.1">
    <property type="nucleotide sequence ID" value="NZ_JAEILT010000006.1"/>
</dbReference>
<evidence type="ECO:0000313" key="1">
    <source>
        <dbReference type="EMBL" id="MBJ2135938.1"/>
    </source>
</evidence>
<comment type="caution">
    <text evidence="1">The sequence shown here is derived from an EMBL/GenBank/DDBJ whole genome shotgun (WGS) entry which is preliminary data.</text>
</comment>
<dbReference type="EMBL" id="JAEILT010000006">
    <property type="protein sequence ID" value="MBJ2135938.1"/>
    <property type="molecule type" value="Genomic_DNA"/>
</dbReference>
<evidence type="ECO:0000313" key="2">
    <source>
        <dbReference type="Proteomes" id="UP000649232"/>
    </source>
</evidence>
<sequence length="236" mass="26984">MKVVVSQPMYFPWIGIFEQMLLADVFVHYDDVQYPQGRSFISRVKIAKSPDTMWLTVPIKKQDKVNISQTTIDYSQSWQAKHLKSFAHFYAKAPFREDALQLVEDVFRFKDADLASLNIRAVEAVAKYFSIKTKTLRSSSLAALGASSDRLINIVKATGGSQYVTGHGAKKYLQHEQLEENGISVEYMNYENKAYPQWDNTFISHMSILDLIAYKGHSGIECIVSKTIHWREFING</sequence>
<dbReference type="InterPro" id="IPR014985">
    <property type="entry name" value="WbqC"/>
</dbReference>
<name>A0ABS0WBV5_9ALTE</name>